<evidence type="ECO:0000259" key="6">
    <source>
        <dbReference type="Pfam" id="PF08016"/>
    </source>
</evidence>
<dbReference type="InterPro" id="IPR013122">
    <property type="entry name" value="PKD1_2_channel"/>
</dbReference>
<feature type="non-terminal residue" evidence="7">
    <location>
        <position position="1"/>
    </location>
</feature>
<feature type="transmembrane region" description="Helical" evidence="5">
    <location>
        <begin position="105"/>
        <end position="126"/>
    </location>
</feature>
<evidence type="ECO:0000313" key="7">
    <source>
        <dbReference type="EMBL" id="JAG10920.1"/>
    </source>
</evidence>
<evidence type="ECO:0000256" key="5">
    <source>
        <dbReference type="SAM" id="Phobius"/>
    </source>
</evidence>
<accession>A0A0A9X1D8</accession>
<proteinExistence type="predicted"/>
<feature type="domain" description="Polycystin cation channel PKD1/PKD2" evidence="6">
    <location>
        <begin position="3"/>
        <end position="126"/>
    </location>
</feature>
<keyword evidence="2 5" id="KW-0812">Transmembrane</keyword>
<dbReference type="AlphaFoldDB" id="A0A0A9X1D8"/>
<organism evidence="7">
    <name type="scientific">Lygus hesperus</name>
    <name type="common">Western plant bug</name>
    <dbReference type="NCBI Taxonomy" id="30085"/>
    <lineage>
        <taxon>Eukaryota</taxon>
        <taxon>Metazoa</taxon>
        <taxon>Ecdysozoa</taxon>
        <taxon>Arthropoda</taxon>
        <taxon>Hexapoda</taxon>
        <taxon>Insecta</taxon>
        <taxon>Pterygota</taxon>
        <taxon>Neoptera</taxon>
        <taxon>Paraneoptera</taxon>
        <taxon>Hemiptera</taxon>
        <taxon>Heteroptera</taxon>
        <taxon>Panheteroptera</taxon>
        <taxon>Cimicomorpha</taxon>
        <taxon>Miridae</taxon>
        <taxon>Mirini</taxon>
        <taxon>Lygus</taxon>
    </lineage>
</organism>
<dbReference type="GO" id="GO:0016020">
    <property type="term" value="C:membrane"/>
    <property type="evidence" value="ECO:0007669"/>
    <property type="project" value="UniProtKB-SubCell"/>
</dbReference>
<feature type="transmembrane region" description="Helical" evidence="5">
    <location>
        <begin position="6"/>
        <end position="27"/>
    </location>
</feature>
<keyword evidence="4 5" id="KW-0472">Membrane</keyword>
<feature type="transmembrane region" description="Helical" evidence="5">
    <location>
        <begin position="39"/>
        <end position="63"/>
    </location>
</feature>
<dbReference type="Pfam" id="PF08016">
    <property type="entry name" value="PKD_channel"/>
    <property type="match status" value="1"/>
</dbReference>
<comment type="subcellular location">
    <subcellularLocation>
        <location evidence="1">Membrane</location>
        <topology evidence="1">Multi-pass membrane protein</topology>
    </subcellularLocation>
</comment>
<dbReference type="EMBL" id="GBHO01032684">
    <property type="protein sequence ID" value="JAG10920.1"/>
    <property type="molecule type" value="Transcribed_RNA"/>
</dbReference>
<evidence type="ECO:0000256" key="4">
    <source>
        <dbReference type="ARBA" id="ARBA00023136"/>
    </source>
</evidence>
<evidence type="ECO:0000256" key="2">
    <source>
        <dbReference type="ARBA" id="ARBA00022692"/>
    </source>
</evidence>
<protein>
    <submittedName>
        <fullName evidence="7">Polycystin-2</fullName>
    </submittedName>
</protein>
<feature type="non-terminal residue" evidence="7">
    <location>
        <position position="127"/>
    </location>
</feature>
<sequence>QFDESMAMVVFVTWLKIFKFSSLSTNVSMILAAFIRARWYLIAVTGMLTVVLMGTAACAYVLLAPVMHGFETLGKGFITLIHTIPGGVNYNNYDSYHTLSNFGTIWSLLGVGTVFFLLIRVVFLNVY</sequence>
<gene>
    <name evidence="7" type="primary">Pkd2</name>
    <name evidence="7" type="ORF">CM83_104068</name>
</gene>
<evidence type="ECO:0000256" key="1">
    <source>
        <dbReference type="ARBA" id="ARBA00004141"/>
    </source>
</evidence>
<name>A0A0A9X1D8_LYGHE</name>
<keyword evidence="3 5" id="KW-1133">Transmembrane helix</keyword>
<reference evidence="7" key="2">
    <citation type="submission" date="2014-07" db="EMBL/GenBank/DDBJ databases">
        <authorList>
            <person name="Hull J."/>
        </authorList>
    </citation>
    <scope>NUCLEOTIDE SEQUENCE</scope>
</reference>
<reference evidence="7" key="1">
    <citation type="journal article" date="2014" name="PLoS ONE">
        <title>Transcriptome-Based Identification of ABC Transporters in the Western Tarnished Plant Bug Lygus hesperus.</title>
        <authorList>
            <person name="Hull J.J."/>
            <person name="Chaney K."/>
            <person name="Geib S.M."/>
            <person name="Fabrick J.A."/>
            <person name="Brent C.S."/>
            <person name="Walsh D."/>
            <person name="Lavine L.C."/>
        </authorList>
    </citation>
    <scope>NUCLEOTIDE SEQUENCE</scope>
</reference>
<evidence type="ECO:0000256" key="3">
    <source>
        <dbReference type="ARBA" id="ARBA00022989"/>
    </source>
</evidence>